<comment type="caution">
    <text evidence="2">The sequence shown here is derived from an EMBL/GenBank/DDBJ whole genome shotgun (WGS) entry which is preliminary data.</text>
</comment>
<evidence type="ECO:0000313" key="3">
    <source>
        <dbReference type="Proteomes" id="UP000031737"/>
    </source>
</evidence>
<keyword evidence="3" id="KW-1185">Reference proteome</keyword>
<sequence length="468" mass="53204">MHWWGTVTRFMRGVPRHRHRACEKVALSVALRAFYTVTPLLMGPCAQEVKFSLEALPPNLQQEFCREENAWNLRHMLRRPLCTAASSAERVINVLPSWVHVVAWRCNACGCHWSARPVDRTDPQVSSFYACPQCVSRASASAERTSSSDLLRPCVRRLAEVHPLLAAQWDECRNAVIHNRVFFESVADVPLPCSTVVWWACPHCQRSWKESVDSRVHRYEQQKNNKDGDDECGTLPLCPLCERCGVRSSVPSASTLSLSSSALPQQREEGKGAVGTKRFLKDDAVLLAEALLQPQEDPAALALHSNKPLRWRCRWCTHEFTASVADRFLRYYRCPQCTGAVATPLNLLSIQRPDVLREVARSVSRSKLLKMTIHDDTVVTFVCRTCMSPYCMSVRLRCMLQRGATACPKCLWNRSQFAKEVAVANVQRGASTAALRLSMKKLRLKRRCRETFDTVWNELRHRDSDLRN</sequence>
<evidence type="ECO:0000259" key="1">
    <source>
        <dbReference type="Pfam" id="PF14311"/>
    </source>
</evidence>
<name>A0A061JA03_TRYRA</name>
<feature type="domain" description="Treble clef zinc finger" evidence="1">
    <location>
        <begin position="294"/>
        <end position="339"/>
    </location>
</feature>
<dbReference type="InterPro" id="IPR025487">
    <property type="entry name" value="DUF4379"/>
</dbReference>
<dbReference type="VEuPathDB" id="TriTrypDB:TRSC58_02199"/>
<dbReference type="PANTHER" id="PTHR37317">
    <property type="entry name" value="BLR8090 PROTEIN"/>
    <property type="match status" value="1"/>
</dbReference>
<dbReference type="Proteomes" id="UP000031737">
    <property type="component" value="Unassembled WGS sequence"/>
</dbReference>
<organism evidence="2 3">
    <name type="scientific">Trypanosoma rangeli SC58</name>
    <dbReference type="NCBI Taxonomy" id="429131"/>
    <lineage>
        <taxon>Eukaryota</taxon>
        <taxon>Discoba</taxon>
        <taxon>Euglenozoa</taxon>
        <taxon>Kinetoplastea</taxon>
        <taxon>Metakinetoplastina</taxon>
        <taxon>Trypanosomatida</taxon>
        <taxon>Trypanosomatidae</taxon>
        <taxon>Trypanosoma</taxon>
        <taxon>Herpetosoma</taxon>
    </lineage>
</organism>
<accession>A0A061JA03</accession>
<dbReference type="OrthoDB" id="264480at2759"/>
<dbReference type="AlphaFoldDB" id="A0A061JA03"/>
<proteinExistence type="predicted"/>
<dbReference type="Pfam" id="PF14311">
    <property type="entry name" value="DUF4379"/>
    <property type="match status" value="1"/>
</dbReference>
<reference evidence="2 3" key="1">
    <citation type="submission" date="2013-07" db="EMBL/GenBank/DDBJ databases">
        <authorList>
            <person name="Stoco P.H."/>
            <person name="Wagner G."/>
            <person name="Gerber A."/>
            <person name="Zaha A."/>
            <person name="Thompson C."/>
            <person name="Bartholomeu D.C."/>
            <person name="Luckemeyer D.D."/>
            <person name="Bahia D."/>
            <person name="Loreto E."/>
            <person name="Prestes E.B."/>
            <person name="Lima F.M."/>
            <person name="Rodrigues-Luiz G."/>
            <person name="Vallejo G.A."/>
            <person name="Filho J.F."/>
            <person name="Monteiro K.M."/>
            <person name="Tyler K.M."/>
            <person name="de Almeida L.G."/>
            <person name="Ortiz M.F."/>
            <person name="Siervo M.A."/>
            <person name="de Moraes M.H."/>
            <person name="Cunha O.L."/>
            <person name="Mendonca-Neto R."/>
            <person name="Silva R."/>
            <person name="Teixeira S.M."/>
            <person name="Murta S.M."/>
            <person name="Sincero T.C."/>
            <person name="Mendes T.A."/>
            <person name="Urmenyi T.P."/>
            <person name="Silva V.G."/>
            <person name="da Rocha W.D."/>
            <person name="Andersson B."/>
            <person name="Romanha A.J."/>
            <person name="Steindel M."/>
            <person name="de Vasconcelos A.T."/>
            <person name="Grisard E.C."/>
        </authorList>
    </citation>
    <scope>NUCLEOTIDE SEQUENCE [LARGE SCALE GENOMIC DNA]</scope>
    <source>
        <strain evidence="2 3">SC58</strain>
    </source>
</reference>
<dbReference type="EMBL" id="AUPL01002199">
    <property type="protein sequence ID" value="ESL10072.1"/>
    <property type="molecule type" value="Genomic_DNA"/>
</dbReference>
<evidence type="ECO:0000313" key="2">
    <source>
        <dbReference type="EMBL" id="ESL10072.1"/>
    </source>
</evidence>
<gene>
    <name evidence="2" type="ORF">TRSC58_02199</name>
</gene>
<protein>
    <recommendedName>
        <fullName evidence="1">Treble clef zinc finger domain-containing protein</fullName>
    </recommendedName>
</protein>
<dbReference type="PANTHER" id="PTHR37317:SF5">
    <property type="entry name" value="ZINC-RIBBON DOMAIN-CONTAINING PROTEIN-RELATED"/>
    <property type="match status" value="1"/>
</dbReference>